<dbReference type="WBParaSite" id="nRc.2.0.1.t32906-RA">
    <property type="protein sequence ID" value="nRc.2.0.1.t32906-RA"/>
    <property type="gene ID" value="nRc.2.0.1.g32906"/>
</dbReference>
<reference evidence="3" key="1">
    <citation type="submission" date="2022-11" db="UniProtKB">
        <authorList>
            <consortium name="WormBaseParasite"/>
        </authorList>
    </citation>
    <scope>IDENTIFICATION</scope>
</reference>
<protein>
    <submittedName>
        <fullName evidence="3">Uncharacterized protein</fullName>
    </submittedName>
</protein>
<dbReference type="Proteomes" id="UP000887565">
    <property type="component" value="Unplaced"/>
</dbReference>
<dbReference type="AlphaFoldDB" id="A0A915K3K6"/>
<sequence>MMDEPRTRRTLPPSTSRAECGQTPSERTTCRREQRNKQKAHKEARKSSQPTWTTQLKITSMKTAVPATQLLLARQSDSHRSRHESHSHDDRHHKETQQHHATSRDSRQHKPRDDAPPHRTQSEQTRQVHRTGFYEDAY</sequence>
<organism evidence="2 3">
    <name type="scientific">Romanomermis culicivorax</name>
    <name type="common">Nematode worm</name>
    <dbReference type="NCBI Taxonomy" id="13658"/>
    <lineage>
        <taxon>Eukaryota</taxon>
        <taxon>Metazoa</taxon>
        <taxon>Ecdysozoa</taxon>
        <taxon>Nematoda</taxon>
        <taxon>Enoplea</taxon>
        <taxon>Dorylaimia</taxon>
        <taxon>Mermithida</taxon>
        <taxon>Mermithoidea</taxon>
        <taxon>Mermithidae</taxon>
        <taxon>Romanomermis</taxon>
    </lineage>
</organism>
<accession>A0A915K3K6</accession>
<proteinExistence type="predicted"/>
<evidence type="ECO:0000256" key="1">
    <source>
        <dbReference type="SAM" id="MobiDB-lite"/>
    </source>
</evidence>
<evidence type="ECO:0000313" key="3">
    <source>
        <dbReference type="WBParaSite" id="nRc.2.0.1.t32906-RA"/>
    </source>
</evidence>
<feature type="region of interest" description="Disordered" evidence="1">
    <location>
        <begin position="1"/>
        <end position="138"/>
    </location>
</feature>
<feature type="compositionally biased region" description="Basic and acidic residues" evidence="1">
    <location>
        <begin position="76"/>
        <end position="121"/>
    </location>
</feature>
<feature type="compositionally biased region" description="Polar residues" evidence="1">
    <location>
        <begin position="47"/>
        <end position="62"/>
    </location>
</feature>
<keyword evidence="2" id="KW-1185">Reference proteome</keyword>
<name>A0A915K3K6_ROMCU</name>
<evidence type="ECO:0000313" key="2">
    <source>
        <dbReference type="Proteomes" id="UP000887565"/>
    </source>
</evidence>